<keyword evidence="2 3" id="KW-0808">Transferase</keyword>
<protein>
    <recommendedName>
        <fullName evidence="3">Probable butyrate:acetyl-CoA coenzyme A-transferase</fullName>
        <shortName evidence="3">Butyrate CoA-transferase</shortName>
        <ecNumber evidence="3">2.8.3.-</ecNumber>
    </recommendedName>
</protein>
<sequence>MSERVEREYELKRAGAAEAMAGVTSGDRIFYGEFTLFPRLCDAALAAQKDRVTGVNVDSVCFTQMPKVAEVDPEGKHFILNDWHFGGVSRKLHKQGRCNYIPLTYHQGPRIMRKYQDYDIVVLTTGPMDERGYFNYGLSNSMSSAAVDKARRVVVEVNPNVPNCLGGNQESIHISRVDAVVEGRTDTLVEVPGANASDIDRAIAAHIMEVIEDGSCLQLGIGALPNVIGSMLAESDLKDLGVHTEMLVDSCVDLYECGKITGARKVIDKYKMAYTFAMGTQKLYDFLHNNPTCASYPVHYINDPKIVALNPKVVAVNNAVAIDLFSQVCSESAGTRQVSGTGGQLDFIFGAFGSKGGKGIIGISSTYTDSKGEVHSRINPTLAPGSIVTLPRSLVQYVATEYGMVQLKGKSTVERAQALISIAHPDFRDELANQAAAMGIG</sequence>
<dbReference type="Gene3D" id="3.40.1080.10">
    <property type="entry name" value="Glutaconate Coenzyme A-transferase"/>
    <property type="match status" value="1"/>
</dbReference>
<dbReference type="InterPro" id="IPR046433">
    <property type="entry name" value="ActCoA_hydro"/>
</dbReference>
<dbReference type="GO" id="GO:0008775">
    <property type="term" value="F:acetate CoA-transferase activity"/>
    <property type="evidence" value="ECO:0007669"/>
    <property type="project" value="InterPro"/>
</dbReference>
<dbReference type="InterPro" id="IPR037171">
    <property type="entry name" value="NagB/RpiA_transferase-like"/>
</dbReference>
<dbReference type="GO" id="GO:0006084">
    <property type="term" value="P:acetyl-CoA metabolic process"/>
    <property type="evidence" value="ECO:0007669"/>
    <property type="project" value="UniProtKB-UniRule"/>
</dbReference>
<comment type="subcellular location">
    <subcellularLocation>
        <location evidence="3">Cytoplasm</location>
    </subcellularLocation>
</comment>
<dbReference type="SUPFAM" id="SSF100950">
    <property type="entry name" value="NagB/RpiA/CoA transferase-like"/>
    <property type="match status" value="2"/>
</dbReference>
<evidence type="ECO:0000256" key="3">
    <source>
        <dbReference type="HAMAP-Rule" id="MF_03228"/>
    </source>
</evidence>
<organism evidence="6 7">
    <name type="scientific">Desulfoluna butyratoxydans</name>
    <dbReference type="NCBI Taxonomy" id="231438"/>
    <lineage>
        <taxon>Bacteria</taxon>
        <taxon>Pseudomonadati</taxon>
        <taxon>Thermodesulfobacteriota</taxon>
        <taxon>Desulfobacteria</taxon>
        <taxon>Desulfobacterales</taxon>
        <taxon>Desulfolunaceae</taxon>
        <taxon>Desulfoluna</taxon>
    </lineage>
</organism>
<dbReference type="GO" id="GO:0006083">
    <property type="term" value="P:acetate metabolic process"/>
    <property type="evidence" value="ECO:0007669"/>
    <property type="project" value="InterPro"/>
</dbReference>
<gene>
    <name evidence="6" type="ORF">MSL71_3810</name>
</gene>
<dbReference type="GO" id="GO:0005737">
    <property type="term" value="C:cytoplasm"/>
    <property type="evidence" value="ECO:0007669"/>
    <property type="project" value="UniProtKB-SubCell"/>
</dbReference>
<evidence type="ECO:0000313" key="6">
    <source>
        <dbReference type="EMBL" id="VFQ42760.1"/>
    </source>
</evidence>
<dbReference type="Pfam" id="PF13336">
    <property type="entry name" value="AcetylCoA_hyd_C"/>
    <property type="match status" value="1"/>
</dbReference>
<reference evidence="6 7" key="1">
    <citation type="submission" date="2019-03" db="EMBL/GenBank/DDBJ databases">
        <authorList>
            <person name="Nijsse B."/>
        </authorList>
    </citation>
    <scope>NUCLEOTIDE SEQUENCE [LARGE SCALE GENOMIC DNA]</scope>
    <source>
        <strain evidence="6">Desulfoluna butyratoxydans MSL71</strain>
    </source>
</reference>
<comment type="function">
    <text evidence="3">Coenzyme A-transferase that converts butyrate to butyryl-CoA.</text>
</comment>
<evidence type="ECO:0000259" key="5">
    <source>
        <dbReference type="Pfam" id="PF13336"/>
    </source>
</evidence>
<dbReference type="Proteomes" id="UP000507962">
    <property type="component" value="Unassembled WGS sequence"/>
</dbReference>
<dbReference type="InterPro" id="IPR038460">
    <property type="entry name" value="AcetylCoA_hyd_C_sf"/>
</dbReference>
<keyword evidence="3" id="KW-0443">Lipid metabolism</keyword>
<keyword evidence="3" id="KW-0276">Fatty acid metabolism</keyword>
<evidence type="ECO:0000313" key="7">
    <source>
        <dbReference type="Proteomes" id="UP000507962"/>
    </source>
</evidence>
<dbReference type="InterPro" id="IPR026888">
    <property type="entry name" value="AcetylCoA_hyd_C"/>
</dbReference>
<feature type="active site" description="5-glutamyl coenzyme A thioester intermediate" evidence="3">
    <location>
        <position position="245"/>
    </location>
</feature>
<comment type="pathway">
    <text evidence="3">Lipid metabolism; butanoate metabolism.</text>
</comment>
<dbReference type="InterPro" id="IPR023990">
    <property type="entry name" value="Butryl-CoA_acetate_CoA_Tfrase"/>
</dbReference>
<dbReference type="Pfam" id="PF02550">
    <property type="entry name" value="AcetylCoA_hydro"/>
    <property type="match status" value="1"/>
</dbReference>
<evidence type="ECO:0000259" key="4">
    <source>
        <dbReference type="Pfam" id="PF02550"/>
    </source>
</evidence>
<feature type="binding site" evidence="3">
    <location>
        <begin position="220"/>
        <end position="224"/>
    </location>
    <ligand>
        <name>CoA</name>
        <dbReference type="ChEBI" id="CHEBI:57287"/>
    </ligand>
</feature>
<dbReference type="AlphaFoldDB" id="A0A4U8YHL4"/>
<comment type="similarity">
    <text evidence="1 3">Belongs to the acetyl-CoA hydrolase/transferase family.</text>
</comment>
<dbReference type="PANTHER" id="PTHR21432">
    <property type="entry name" value="ACETYL-COA HYDROLASE-RELATED"/>
    <property type="match status" value="1"/>
</dbReference>
<evidence type="ECO:0000256" key="2">
    <source>
        <dbReference type="ARBA" id="ARBA00022679"/>
    </source>
</evidence>
<dbReference type="UniPathway" id="UPA00863"/>
<feature type="binding site" evidence="3">
    <location>
        <position position="320"/>
    </location>
    <ligand>
        <name>CoA</name>
        <dbReference type="ChEBI" id="CHEBI:57287"/>
    </ligand>
</feature>
<feature type="domain" description="Acetyl-CoA hydrolase/transferase N-terminal" evidence="4">
    <location>
        <begin position="6"/>
        <end position="182"/>
    </location>
</feature>
<feature type="binding site" evidence="3">
    <location>
        <position position="343"/>
    </location>
    <ligand>
        <name>CoA</name>
        <dbReference type="ChEBI" id="CHEBI:57287"/>
    </ligand>
</feature>
<dbReference type="InterPro" id="IPR003702">
    <property type="entry name" value="ActCoA_hydro_N"/>
</dbReference>
<dbReference type="Gene3D" id="3.30.750.70">
    <property type="entry name" value="4-hydroxybutyrate coenzyme like domains"/>
    <property type="match status" value="1"/>
</dbReference>
<dbReference type="RefSeq" id="WP_180136974.1">
    <property type="nucleotide sequence ID" value="NZ_CAADHO010000001.1"/>
</dbReference>
<dbReference type="EC" id="2.8.3.-" evidence="3"/>
<keyword evidence="6" id="KW-0378">Hydrolase</keyword>
<dbReference type="HAMAP" id="MF_03228">
    <property type="entry name" value="But_CoA_trans"/>
    <property type="match status" value="1"/>
</dbReference>
<dbReference type="GO" id="GO:0016787">
    <property type="term" value="F:hydrolase activity"/>
    <property type="evidence" value="ECO:0007669"/>
    <property type="project" value="UniProtKB-KW"/>
</dbReference>
<accession>A0A4U8YHL4</accession>
<keyword evidence="7" id="KW-1185">Reference proteome</keyword>
<name>A0A4U8YHL4_9BACT</name>
<proteinExistence type="inferred from homology"/>
<dbReference type="PANTHER" id="PTHR21432:SF20">
    <property type="entry name" value="ACETYL-COA HYDROLASE"/>
    <property type="match status" value="1"/>
</dbReference>
<evidence type="ECO:0000256" key="1">
    <source>
        <dbReference type="ARBA" id="ARBA00009632"/>
    </source>
</evidence>
<feature type="domain" description="Acetyl-CoA hydrolase/transferase C-terminal" evidence="5">
    <location>
        <begin position="279"/>
        <end position="435"/>
    </location>
</feature>
<dbReference type="Gene3D" id="3.40.1080.20">
    <property type="entry name" value="Acetyl-CoA hydrolase/transferase C-terminal domain"/>
    <property type="match status" value="1"/>
</dbReference>
<comment type="catalytic activity">
    <reaction evidence="3">
        <text>butanoate + acetyl-CoA = butanoyl-CoA + acetate</text>
        <dbReference type="Rhea" id="RHEA:30071"/>
        <dbReference type="ChEBI" id="CHEBI:17968"/>
        <dbReference type="ChEBI" id="CHEBI:30089"/>
        <dbReference type="ChEBI" id="CHEBI:57288"/>
        <dbReference type="ChEBI" id="CHEBI:57371"/>
    </reaction>
</comment>
<keyword evidence="3" id="KW-0963">Cytoplasm</keyword>
<dbReference type="EMBL" id="CAADHO010000001">
    <property type="protein sequence ID" value="VFQ42760.1"/>
    <property type="molecule type" value="Genomic_DNA"/>
</dbReference>
<dbReference type="GO" id="GO:0019605">
    <property type="term" value="P:butyrate metabolic process"/>
    <property type="evidence" value="ECO:0007669"/>
    <property type="project" value="UniProtKB-UniRule"/>
</dbReference>